<name>A0A3M8P7F2_9BACL</name>
<sequence length="329" mass="37658">MPSSVHHNNKLIRIILIAFLFLSACENKSISVDLKNLSYDKESQVLSADFYTNIPLGTEVGGAIHTPNGDLFHAIEPVEIEKENENRVEFHITDDMIQGLQDGFYFLEMFIEINENKDFYNHDLGGSQLQVSRRYESSEDVSVSKALDSVGDAYTLYIKSSELNFETGLTDEERKIALENAQAEEAVEESEEVEADIQETIGKTEYSSSFKEYNDMYYKSFRNQLDLIGSNFEILAMDGYENQNIVDDLIRWTSEFNELLNVYEVNAIPATEKDEELYVHTIQMIEHQRGANGYIITGLTERDDLSFFIAGEHLYTITDMFLEGLEMLN</sequence>
<proteinExistence type="predicted"/>
<keyword evidence="1" id="KW-0175">Coiled coil</keyword>
<evidence type="ECO:0000313" key="2">
    <source>
        <dbReference type="EMBL" id="RNF39618.1"/>
    </source>
</evidence>
<dbReference type="EMBL" id="RIAX01000005">
    <property type="protein sequence ID" value="RNF39618.1"/>
    <property type="molecule type" value="Genomic_DNA"/>
</dbReference>
<dbReference type="Proteomes" id="UP000275473">
    <property type="component" value="Unassembled WGS sequence"/>
</dbReference>
<organism evidence="2 3">
    <name type="scientific">Planococcus salinus</name>
    <dbReference type="NCBI Taxonomy" id="1848460"/>
    <lineage>
        <taxon>Bacteria</taxon>
        <taxon>Bacillati</taxon>
        <taxon>Bacillota</taxon>
        <taxon>Bacilli</taxon>
        <taxon>Bacillales</taxon>
        <taxon>Caryophanaceae</taxon>
        <taxon>Planococcus</taxon>
    </lineage>
</organism>
<feature type="coiled-coil region" evidence="1">
    <location>
        <begin position="169"/>
        <end position="203"/>
    </location>
</feature>
<accession>A0A3M8P7F2</accession>
<comment type="caution">
    <text evidence="2">The sequence shown here is derived from an EMBL/GenBank/DDBJ whole genome shotgun (WGS) entry which is preliminary data.</text>
</comment>
<dbReference type="RefSeq" id="WP_123165318.1">
    <property type="nucleotide sequence ID" value="NZ_RIAX01000005.1"/>
</dbReference>
<protein>
    <submittedName>
        <fullName evidence="2">Uncharacterized protein</fullName>
    </submittedName>
</protein>
<keyword evidence="3" id="KW-1185">Reference proteome</keyword>
<evidence type="ECO:0000256" key="1">
    <source>
        <dbReference type="SAM" id="Coils"/>
    </source>
</evidence>
<evidence type="ECO:0000313" key="3">
    <source>
        <dbReference type="Proteomes" id="UP000275473"/>
    </source>
</evidence>
<dbReference type="OrthoDB" id="9881756at2"/>
<gene>
    <name evidence="2" type="ORF">EEX84_09100</name>
</gene>
<dbReference type="AlphaFoldDB" id="A0A3M8P7F2"/>
<reference evidence="2 3" key="1">
    <citation type="journal article" date="2018" name="Int. J. Syst. Evol. Microbiol.">
        <title>Planococcus salinus sp. nov., a moderately halophilic bacterium isolated from a saline-alkali soil.</title>
        <authorList>
            <person name="Gan L."/>
        </authorList>
    </citation>
    <scope>NUCLEOTIDE SEQUENCE [LARGE SCALE GENOMIC DNA]</scope>
    <source>
        <strain evidence="2 3">LCB217</strain>
    </source>
</reference>